<keyword evidence="3" id="KW-1185">Reference proteome</keyword>
<feature type="transmembrane region" description="Helical" evidence="1">
    <location>
        <begin position="6"/>
        <end position="39"/>
    </location>
</feature>
<evidence type="ECO:0000256" key="1">
    <source>
        <dbReference type="SAM" id="Phobius"/>
    </source>
</evidence>
<protein>
    <recommendedName>
        <fullName evidence="4">Transmembrane protein</fullName>
    </recommendedName>
</protein>
<keyword evidence="1" id="KW-0472">Membrane</keyword>
<name>A0ABU0IJ18_9HYPH</name>
<gene>
    <name evidence="2" type="ORF">QO005_003771</name>
</gene>
<dbReference type="EMBL" id="JAUSWH010000014">
    <property type="protein sequence ID" value="MDQ0457415.1"/>
    <property type="molecule type" value="Genomic_DNA"/>
</dbReference>
<accession>A0ABU0IJ18</accession>
<organism evidence="2 3">
    <name type="scientific">Rhizobium paknamense</name>
    <dbReference type="NCBI Taxonomy" id="1206817"/>
    <lineage>
        <taxon>Bacteria</taxon>
        <taxon>Pseudomonadati</taxon>
        <taxon>Pseudomonadota</taxon>
        <taxon>Alphaproteobacteria</taxon>
        <taxon>Hyphomicrobiales</taxon>
        <taxon>Rhizobiaceae</taxon>
        <taxon>Rhizobium/Agrobacterium group</taxon>
        <taxon>Rhizobium</taxon>
    </lineage>
</organism>
<reference evidence="2 3" key="1">
    <citation type="submission" date="2023-07" db="EMBL/GenBank/DDBJ databases">
        <title>Genomic Encyclopedia of Type Strains, Phase IV (KMG-IV): sequencing the most valuable type-strain genomes for metagenomic binning, comparative biology and taxonomic classification.</title>
        <authorList>
            <person name="Goeker M."/>
        </authorList>
    </citation>
    <scope>NUCLEOTIDE SEQUENCE [LARGE SCALE GENOMIC DNA]</scope>
    <source>
        <strain evidence="2 3">DSM 100301</strain>
    </source>
</reference>
<dbReference type="RefSeq" id="WP_307159590.1">
    <property type="nucleotide sequence ID" value="NZ_JAUSWH010000014.1"/>
</dbReference>
<evidence type="ECO:0000313" key="2">
    <source>
        <dbReference type="EMBL" id="MDQ0457415.1"/>
    </source>
</evidence>
<keyword evidence="1" id="KW-0812">Transmembrane</keyword>
<evidence type="ECO:0000313" key="3">
    <source>
        <dbReference type="Proteomes" id="UP001235269"/>
    </source>
</evidence>
<sequence length="75" mass="8068">MQTLRLFALAAVGIAALTAAAFLTFSLTVVAGLMMTAALGWRALTMKAKPMPVYARAEKKPVRVWNDGRGTIIDM</sequence>
<dbReference type="Proteomes" id="UP001235269">
    <property type="component" value="Unassembled WGS sequence"/>
</dbReference>
<comment type="caution">
    <text evidence="2">The sequence shown here is derived from an EMBL/GenBank/DDBJ whole genome shotgun (WGS) entry which is preliminary data.</text>
</comment>
<keyword evidence="1" id="KW-1133">Transmembrane helix</keyword>
<proteinExistence type="predicted"/>
<evidence type="ECO:0008006" key="4">
    <source>
        <dbReference type="Google" id="ProtNLM"/>
    </source>
</evidence>